<evidence type="ECO:0000313" key="1">
    <source>
        <dbReference type="EMBL" id="ODS32470.1"/>
    </source>
</evidence>
<dbReference type="EMBL" id="MAYW01000061">
    <property type="protein sequence ID" value="ODS32470.1"/>
    <property type="molecule type" value="Genomic_DNA"/>
</dbReference>
<dbReference type="Proteomes" id="UP000094056">
    <property type="component" value="Unassembled WGS sequence"/>
</dbReference>
<organism evidence="1 2">
    <name type="scientific">Candidatus Scalindua rubra</name>
    <dbReference type="NCBI Taxonomy" id="1872076"/>
    <lineage>
        <taxon>Bacteria</taxon>
        <taxon>Pseudomonadati</taxon>
        <taxon>Planctomycetota</taxon>
        <taxon>Candidatus Brocadiia</taxon>
        <taxon>Candidatus Brocadiales</taxon>
        <taxon>Candidatus Scalinduaceae</taxon>
        <taxon>Candidatus Scalindua</taxon>
    </lineage>
</organism>
<dbReference type="AlphaFoldDB" id="A0A1E3XA33"/>
<accession>A0A1E3XA33</accession>
<gene>
    <name evidence="1" type="ORF">SCARUB_02414</name>
</gene>
<comment type="caution">
    <text evidence="1">The sequence shown here is derived from an EMBL/GenBank/DDBJ whole genome shotgun (WGS) entry which is preliminary data.</text>
</comment>
<name>A0A1E3XA33_9BACT</name>
<evidence type="ECO:0000313" key="2">
    <source>
        <dbReference type="Proteomes" id="UP000094056"/>
    </source>
</evidence>
<reference evidence="1 2" key="1">
    <citation type="submission" date="2016-07" db="EMBL/GenBank/DDBJ databases">
        <title>Draft genome of Scalindua rubra, obtained from a brine-seawater interface in the Red Sea, sheds light on salt adaptation in anammox bacteria.</title>
        <authorList>
            <person name="Speth D.R."/>
            <person name="Lagkouvardos I."/>
            <person name="Wang Y."/>
            <person name="Qian P.-Y."/>
            <person name="Dutilh B.E."/>
            <person name="Jetten M.S."/>
        </authorList>
    </citation>
    <scope>NUCLEOTIDE SEQUENCE [LARGE SCALE GENOMIC DNA]</scope>
    <source>
        <strain evidence="1">BSI-1</strain>
    </source>
</reference>
<sequence>MLMRKNIKHVPKRYDTKMTLMDLITLFTEEAYKICKNKQMANLIALKSLQEFIKKNAKGIKIVL</sequence>
<protein>
    <submittedName>
        <fullName evidence="1">Uncharacterized protein</fullName>
    </submittedName>
</protein>
<proteinExistence type="predicted"/>